<proteinExistence type="predicted"/>
<evidence type="ECO:0000313" key="3">
    <source>
        <dbReference type="Proteomes" id="UP000078507"/>
    </source>
</evidence>
<reference evidence="2 3" key="1">
    <citation type="submission" date="2015-11" db="EMBL/GenBank/DDBJ databases">
        <title>Ensifer anhuiense sp. nov., an effective nitrogen fixation bacterium with Glycine soja.</title>
        <authorList>
            <person name="Yan H."/>
            <person name="Chen W."/>
        </authorList>
    </citation>
    <scope>NUCLEOTIDE SEQUENCE [LARGE SCALE GENOMIC DNA]</scope>
    <source>
        <strain evidence="2 3">LMG 7837</strain>
    </source>
</reference>
<dbReference type="EMBL" id="LNQB01000071">
    <property type="protein sequence ID" value="OAP45679.1"/>
    <property type="molecule type" value="Genomic_DNA"/>
</dbReference>
<dbReference type="STRING" id="36856.ATB98_11555"/>
<comment type="caution">
    <text evidence="2">The sequence shown here is derived from an EMBL/GenBank/DDBJ whole genome shotgun (WGS) entry which is preliminary data.</text>
</comment>
<sequence>MHECGKNRQMQKQTDRAVARRHVSASRSRFTEVFSPLVRLPVFTAREEKGDAAPSQSHLRLRERLRRFARGER</sequence>
<keyword evidence="3" id="KW-1185">Reference proteome</keyword>
<gene>
    <name evidence="2" type="ORF">ATB98_11555</name>
</gene>
<evidence type="ECO:0000256" key="1">
    <source>
        <dbReference type="SAM" id="MobiDB-lite"/>
    </source>
</evidence>
<name>A0A178YDW8_SINSA</name>
<dbReference type="Proteomes" id="UP000078507">
    <property type="component" value="Unassembled WGS sequence"/>
</dbReference>
<evidence type="ECO:0000313" key="2">
    <source>
        <dbReference type="EMBL" id="OAP45679.1"/>
    </source>
</evidence>
<feature type="region of interest" description="Disordered" evidence="1">
    <location>
        <begin position="1"/>
        <end position="22"/>
    </location>
</feature>
<protein>
    <submittedName>
        <fullName evidence="2">Uncharacterized protein</fullName>
    </submittedName>
</protein>
<accession>A0A178YDW8</accession>
<organism evidence="2 3">
    <name type="scientific">Sinorhizobium saheli</name>
    <dbReference type="NCBI Taxonomy" id="36856"/>
    <lineage>
        <taxon>Bacteria</taxon>
        <taxon>Pseudomonadati</taxon>
        <taxon>Pseudomonadota</taxon>
        <taxon>Alphaproteobacteria</taxon>
        <taxon>Hyphomicrobiales</taxon>
        <taxon>Rhizobiaceae</taxon>
        <taxon>Sinorhizobium/Ensifer group</taxon>
        <taxon>Sinorhizobium</taxon>
    </lineage>
</organism>
<dbReference type="AlphaFoldDB" id="A0A178YDW8"/>